<sequence>MGACTEPPRAHRPTPGRAEPAEDVRTRGAVPPRPYLTRTHPRHALHALCLAHFQCGSQRRTTPPWWKIAASLNRHAHWSSVEGLVALRLKCDGRATTQLLNQLLESFIQRDVWEDYEEILKLFEYAGVTPDDESQRLLETIKMGPNHRASSEPTTKPLAAEAPDTWITIIGDTPPLPARRAHALELSDRIAKLPDQKALLAHLSETQKVQTLMRKLVRAGRSAHAIHVANLACLVTPVPEMRRRIFHTLLNALNDQQPRDVTEPILMALRLSKDILGQSPLALANDTLRCYALFASHMSAEDATNNAQRVLLVAAGANRTTIKTLNKLKSLAMSGEGAAAGSRELQRRWDRLIALAQGLRATWTARTGGVSNNFEQDDETPSDGADPAAMRIFERVMAKRNETRRRSQGDLVEASSTAQSDDGQPRQSGQSVIEPLPDTHPAAAPNQVDTITS</sequence>
<proteinExistence type="predicted"/>
<organism evidence="2 3">
    <name type="scientific">Ceriporiopsis subvermispora (strain B)</name>
    <name type="common">White-rot fungus</name>
    <name type="synonym">Gelatoporia subvermispora</name>
    <dbReference type="NCBI Taxonomy" id="914234"/>
    <lineage>
        <taxon>Eukaryota</taxon>
        <taxon>Fungi</taxon>
        <taxon>Dikarya</taxon>
        <taxon>Basidiomycota</taxon>
        <taxon>Agaricomycotina</taxon>
        <taxon>Agaricomycetes</taxon>
        <taxon>Polyporales</taxon>
        <taxon>Gelatoporiaceae</taxon>
        <taxon>Gelatoporia</taxon>
    </lineage>
</organism>
<dbReference type="EMBL" id="KB445810">
    <property type="protein sequence ID" value="EMD32589.1"/>
    <property type="molecule type" value="Genomic_DNA"/>
</dbReference>
<feature type="region of interest" description="Disordered" evidence="1">
    <location>
        <begin position="369"/>
        <end position="388"/>
    </location>
</feature>
<protein>
    <submittedName>
        <fullName evidence="2">Uncharacterized protein</fullName>
    </submittedName>
</protein>
<feature type="compositionally biased region" description="Polar residues" evidence="1">
    <location>
        <begin position="414"/>
        <end position="431"/>
    </location>
</feature>
<dbReference type="HOGENOM" id="CLU_604103_0_0_1"/>
<accession>M2PAN7</accession>
<evidence type="ECO:0000256" key="1">
    <source>
        <dbReference type="SAM" id="MobiDB-lite"/>
    </source>
</evidence>
<feature type="region of interest" description="Disordered" evidence="1">
    <location>
        <begin position="1"/>
        <end position="32"/>
    </location>
</feature>
<feature type="compositionally biased region" description="Basic and acidic residues" evidence="1">
    <location>
        <begin position="399"/>
        <end position="408"/>
    </location>
</feature>
<dbReference type="AlphaFoldDB" id="M2PAN7"/>
<reference evidence="2 3" key="1">
    <citation type="journal article" date="2012" name="Proc. Natl. Acad. Sci. U.S.A.">
        <title>Comparative genomics of Ceriporiopsis subvermispora and Phanerochaete chrysosporium provide insight into selective ligninolysis.</title>
        <authorList>
            <person name="Fernandez-Fueyo E."/>
            <person name="Ruiz-Duenas F.J."/>
            <person name="Ferreira P."/>
            <person name="Floudas D."/>
            <person name="Hibbett D.S."/>
            <person name="Canessa P."/>
            <person name="Larrondo L.F."/>
            <person name="James T.Y."/>
            <person name="Seelenfreund D."/>
            <person name="Lobos S."/>
            <person name="Polanco R."/>
            <person name="Tello M."/>
            <person name="Honda Y."/>
            <person name="Watanabe T."/>
            <person name="Watanabe T."/>
            <person name="Ryu J.S."/>
            <person name="Kubicek C.P."/>
            <person name="Schmoll M."/>
            <person name="Gaskell J."/>
            <person name="Hammel K.E."/>
            <person name="St John F.J."/>
            <person name="Vanden Wymelenberg A."/>
            <person name="Sabat G."/>
            <person name="Splinter BonDurant S."/>
            <person name="Syed K."/>
            <person name="Yadav J.S."/>
            <person name="Doddapaneni H."/>
            <person name="Subramanian V."/>
            <person name="Lavin J.L."/>
            <person name="Oguiza J.A."/>
            <person name="Perez G."/>
            <person name="Pisabarro A.G."/>
            <person name="Ramirez L."/>
            <person name="Santoyo F."/>
            <person name="Master E."/>
            <person name="Coutinho P.M."/>
            <person name="Henrissat B."/>
            <person name="Lombard V."/>
            <person name="Magnuson J.K."/>
            <person name="Kuees U."/>
            <person name="Hori C."/>
            <person name="Igarashi K."/>
            <person name="Samejima M."/>
            <person name="Held B.W."/>
            <person name="Barry K.W."/>
            <person name="LaButti K.M."/>
            <person name="Lapidus A."/>
            <person name="Lindquist E.A."/>
            <person name="Lucas S.M."/>
            <person name="Riley R."/>
            <person name="Salamov A.A."/>
            <person name="Hoffmeister D."/>
            <person name="Schwenk D."/>
            <person name="Hadar Y."/>
            <person name="Yarden O."/>
            <person name="de Vries R.P."/>
            <person name="Wiebenga A."/>
            <person name="Stenlid J."/>
            <person name="Eastwood D."/>
            <person name="Grigoriev I.V."/>
            <person name="Berka R.M."/>
            <person name="Blanchette R.A."/>
            <person name="Kersten P."/>
            <person name="Martinez A.T."/>
            <person name="Vicuna R."/>
            <person name="Cullen D."/>
        </authorList>
    </citation>
    <scope>NUCLEOTIDE SEQUENCE [LARGE SCALE GENOMIC DNA]</scope>
    <source>
        <strain evidence="2 3">B</strain>
    </source>
</reference>
<gene>
    <name evidence="2" type="ORF">CERSUDRAFT_118630</name>
</gene>
<keyword evidence="3" id="KW-1185">Reference proteome</keyword>
<dbReference type="Proteomes" id="UP000016930">
    <property type="component" value="Unassembled WGS sequence"/>
</dbReference>
<evidence type="ECO:0000313" key="2">
    <source>
        <dbReference type="EMBL" id="EMD32589.1"/>
    </source>
</evidence>
<evidence type="ECO:0000313" key="3">
    <source>
        <dbReference type="Proteomes" id="UP000016930"/>
    </source>
</evidence>
<name>M2PAN7_CERS8</name>
<feature type="region of interest" description="Disordered" evidence="1">
    <location>
        <begin position="399"/>
        <end position="453"/>
    </location>
</feature>